<evidence type="ECO:0000313" key="1">
    <source>
        <dbReference type="EMBL" id="MEJ8304457.1"/>
    </source>
</evidence>
<reference evidence="1" key="1">
    <citation type="submission" date="2024-03" db="EMBL/GenBank/DDBJ databases">
        <title>Whole genome sequecning of epiphytes from Marcgravia umbellata leaves.</title>
        <authorList>
            <person name="Kumar G."/>
            <person name="Savka M.A."/>
        </authorList>
    </citation>
    <scope>NUCLEOTIDE SEQUENCE</scope>
    <source>
        <strain evidence="1">RIT_BL5</strain>
    </source>
</reference>
<accession>A0ACC6PC37</accession>
<keyword evidence="2" id="KW-1185">Reference proteome</keyword>
<dbReference type="EMBL" id="JBBKAR010000033">
    <property type="protein sequence ID" value="MEJ8304457.1"/>
    <property type="molecule type" value="Genomic_DNA"/>
</dbReference>
<sequence length="75" mass="8676">MRPRSRIAKSSIKTTIRAKIPVSGVMIVPPTDSQDTIRKQVQEYIQLQKETMGPEDYAQMQSEIANFRKRLLNEK</sequence>
<name>A0ACC6PC37_9BACL</name>
<comment type="caution">
    <text evidence="1">The sequence shown here is derived from an EMBL/GenBank/DDBJ whole genome shotgun (WGS) entry which is preliminary data.</text>
</comment>
<dbReference type="Proteomes" id="UP001380953">
    <property type="component" value="Unassembled WGS sequence"/>
</dbReference>
<protein>
    <submittedName>
        <fullName evidence="1">Uncharacterized protein</fullName>
    </submittedName>
</protein>
<organism evidence="1 2">
    <name type="scientific">Saccharibacillus sacchari</name>
    <dbReference type="NCBI Taxonomy" id="456493"/>
    <lineage>
        <taxon>Bacteria</taxon>
        <taxon>Bacillati</taxon>
        <taxon>Bacillota</taxon>
        <taxon>Bacilli</taxon>
        <taxon>Bacillales</taxon>
        <taxon>Paenibacillaceae</taxon>
        <taxon>Saccharibacillus</taxon>
    </lineage>
</organism>
<gene>
    <name evidence="1" type="ORF">WKI47_11185</name>
</gene>
<proteinExistence type="predicted"/>
<evidence type="ECO:0000313" key="2">
    <source>
        <dbReference type="Proteomes" id="UP001380953"/>
    </source>
</evidence>